<dbReference type="HAMAP" id="MF_00074">
    <property type="entry name" value="16SrRNA_methyltr_G"/>
    <property type="match status" value="1"/>
</dbReference>
<dbReference type="SMR" id="C6XFX7"/>
<dbReference type="GO" id="GO:0070043">
    <property type="term" value="F:rRNA (guanine-N7-)-methyltransferase activity"/>
    <property type="evidence" value="ECO:0007669"/>
    <property type="project" value="UniProtKB-UniRule"/>
</dbReference>
<evidence type="ECO:0000313" key="7">
    <source>
        <dbReference type="EMBL" id="ACT57280.1"/>
    </source>
</evidence>
<dbReference type="STRING" id="537021.CLIBASIA_03490"/>
<dbReference type="Pfam" id="PF02527">
    <property type="entry name" value="GidB"/>
    <property type="match status" value="1"/>
</dbReference>
<gene>
    <name evidence="7" type="primary">gidB</name>
    <name evidence="6" type="synonym">rsmG</name>
    <name evidence="7" type="ordered locus">CLIBASIA_03490</name>
</gene>
<dbReference type="InterPro" id="IPR029063">
    <property type="entry name" value="SAM-dependent_MTases_sf"/>
</dbReference>
<dbReference type="Gene3D" id="3.40.50.150">
    <property type="entry name" value="Vaccinia Virus protein VP39"/>
    <property type="match status" value="1"/>
</dbReference>
<dbReference type="PANTHER" id="PTHR31760">
    <property type="entry name" value="S-ADENOSYL-L-METHIONINE-DEPENDENT METHYLTRANSFERASES SUPERFAMILY PROTEIN"/>
    <property type="match status" value="1"/>
</dbReference>
<evidence type="ECO:0000256" key="3">
    <source>
        <dbReference type="ARBA" id="ARBA00022603"/>
    </source>
</evidence>
<feature type="binding site" evidence="6">
    <location>
        <begin position="132"/>
        <end position="133"/>
    </location>
    <ligand>
        <name>S-adenosyl-L-methionine</name>
        <dbReference type="ChEBI" id="CHEBI:59789"/>
    </ligand>
</feature>
<evidence type="ECO:0000313" key="8">
    <source>
        <dbReference type="Proteomes" id="UP000002744"/>
    </source>
</evidence>
<dbReference type="EC" id="2.1.1.170" evidence="6"/>
<accession>C6XFX7</accession>
<keyword evidence="5 6" id="KW-0949">S-adenosyl-L-methionine</keyword>
<evidence type="ECO:0000256" key="5">
    <source>
        <dbReference type="ARBA" id="ARBA00022691"/>
    </source>
</evidence>
<dbReference type="EMBL" id="CP001677">
    <property type="protein sequence ID" value="ACT57280.1"/>
    <property type="molecule type" value="Genomic_DNA"/>
</dbReference>
<comment type="caution">
    <text evidence="6">Lacks conserved residue(s) required for the propagation of feature annotation.</text>
</comment>
<dbReference type="PANTHER" id="PTHR31760:SF0">
    <property type="entry name" value="S-ADENOSYL-L-METHIONINE-DEPENDENT METHYLTRANSFERASES SUPERFAMILY PROTEIN"/>
    <property type="match status" value="1"/>
</dbReference>
<dbReference type="PIRSF" id="PIRSF003078">
    <property type="entry name" value="GidB"/>
    <property type="match status" value="1"/>
</dbReference>
<keyword evidence="3 6" id="KW-0489">Methyltransferase</keyword>
<evidence type="ECO:0000256" key="4">
    <source>
        <dbReference type="ARBA" id="ARBA00022679"/>
    </source>
</evidence>
<dbReference type="eggNOG" id="COG0357">
    <property type="taxonomic scope" value="Bacteria"/>
</dbReference>
<feature type="binding site" evidence="6">
    <location>
        <position position="79"/>
    </location>
    <ligand>
        <name>S-adenosyl-L-methionine</name>
        <dbReference type="ChEBI" id="CHEBI:59789"/>
    </ligand>
</feature>
<comment type="catalytic activity">
    <reaction evidence="6">
        <text>guanosine(527) in 16S rRNA + S-adenosyl-L-methionine = N(7)-methylguanosine(527) in 16S rRNA + S-adenosyl-L-homocysteine</text>
        <dbReference type="Rhea" id="RHEA:42732"/>
        <dbReference type="Rhea" id="RHEA-COMP:10209"/>
        <dbReference type="Rhea" id="RHEA-COMP:10210"/>
        <dbReference type="ChEBI" id="CHEBI:57856"/>
        <dbReference type="ChEBI" id="CHEBI:59789"/>
        <dbReference type="ChEBI" id="CHEBI:74269"/>
        <dbReference type="ChEBI" id="CHEBI:74480"/>
        <dbReference type="EC" id="2.1.1.170"/>
    </reaction>
</comment>
<keyword evidence="1 6" id="KW-0963">Cytoplasm</keyword>
<organism evidence="7 8">
    <name type="scientific">Liberibacter asiaticus (strain psy62)</name>
    <dbReference type="NCBI Taxonomy" id="537021"/>
    <lineage>
        <taxon>Bacteria</taxon>
        <taxon>Pseudomonadati</taxon>
        <taxon>Pseudomonadota</taxon>
        <taxon>Alphaproteobacteria</taxon>
        <taxon>Hyphomicrobiales</taxon>
        <taxon>Rhizobiaceae</taxon>
        <taxon>Liberibacter</taxon>
    </lineage>
</organism>
<comment type="subcellular location">
    <subcellularLocation>
        <location evidence="6">Cytoplasm</location>
    </subcellularLocation>
</comment>
<dbReference type="HOGENOM" id="CLU_065341_1_1_5"/>
<comment type="similarity">
    <text evidence="6">Belongs to the methyltransferase superfamily. RNA methyltransferase RsmG family.</text>
</comment>
<protein>
    <recommendedName>
        <fullName evidence="6">Ribosomal RNA small subunit methyltransferase G</fullName>
        <ecNumber evidence="6">2.1.1.170</ecNumber>
    </recommendedName>
    <alternativeName>
        <fullName evidence="6">16S rRNA 7-methylguanosine methyltransferase</fullName>
        <shortName evidence="6">16S rRNA m7G methyltransferase</shortName>
    </alternativeName>
</protein>
<dbReference type="KEGG" id="las:CLIBASIA_03490"/>
<dbReference type="AlphaFoldDB" id="C6XFX7"/>
<dbReference type="SUPFAM" id="SSF53335">
    <property type="entry name" value="S-adenosyl-L-methionine-dependent methyltransferases"/>
    <property type="match status" value="1"/>
</dbReference>
<dbReference type="InterPro" id="IPR003682">
    <property type="entry name" value="rRNA_ssu_MeTfrase_G"/>
</dbReference>
<name>C6XFX7_LIBAP</name>
<proteinExistence type="inferred from homology"/>
<keyword evidence="2 6" id="KW-0698">rRNA processing</keyword>
<reference evidence="7 8" key="1">
    <citation type="journal article" date="2009" name="Mol. Plant Microbe Interact.">
        <title>Complete genome sequence of citrus huanglongbing bacterium, 'Candidatus Liberibacter asiaticus' obtained through metagenomics.</title>
        <authorList>
            <person name="Duan Y."/>
            <person name="Zhou L."/>
            <person name="Hall D.G."/>
            <person name="Li W."/>
            <person name="Doddapaneni H."/>
            <person name="Lin H."/>
            <person name="Liu L."/>
            <person name="Vahling C.M."/>
            <person name="Gabriel D.W."/>
            <person name="Williams K.P."/>
            <person name="Dickerman A."/>
            <person name="Sun Y."/>
            <person name="Gottwald T."/>
        </authorList>
    </citation>
    <scope>NUCLEOTIDE SEQUENCE [LARGE SCALE GENOMIC DNA]</scope>
    <source>
        <strain evidence="8">psy62</strain>
    </source>
</reference>
<dbReference type="Proteomes" id="UP000002744">
    <property type="component" value="Chromosome"/>
</dbReference>
<reference evidence="7 8" key="2">
    <citation type="journal article" date="2011" name="Appl. Environ. Microbiol.">
        <title>Diversity and plasticity of the intracellular plant pathogen and insect symbiont, 'Candidatus Liberibacter asiaticus', revealed by hyper variable prophage genes with intragenic tandem repeats.</title>
        <authorList>
            <person name="Zhou L."/>
            <person name="Powell C.A."/>
            <person name="Hoffman M.T."/>
            <person name="Li W."/>
            <person name="Fan G."/>
            <person name="Liu B."/>
            <person name="Lin H."/>
            <person name="Duan Y."/>
        </authorList>
    </citation>
    <scope>NUCLEOTIDE SEQUENCE [LARGE SCALE GENOMIC DNA]</scope>
    <source>
        <strain evidence="8">psy62</strain>
    </source>
</reference>
<feature type="binding site" evidence="6">
    <location>
        <position position="84"/>
    </location>
    <ligand>
        <name>S-adenosyl-L-methionine</name>
        <dbReference type="ChEBI" id="CHEBI:59789"/>
    </ligand>
</feature>
<dbReference type="GO" id="GO:0005829">
    <property type="term" value="C:cytosol"/>
    <property type="evidence" value="ECO:0007669"/>
    <property type="project" value="TreeGrafter"/>
</dbReference>
<sequence length="168" mass="19321">MKYCDSNSILRANYLLNTYNVSRETLEKLEYFYFLFLKWSKKINLVSSSTVEDFWIRHVEDSLRVFQLHPYPSIWIDLGSGGGFPGIITSIQLSSIEGGLVNLIESKNKKASFLRYVVQKTAARGKVFACRIQEAPQMITTCDVISARALADLDTLLEYSFPWLYQKK</sequence>
<keyword evidence="4 6" id="KW-0808">Transferase</keyword>
<comment type="function">
    <text evidence="6">Specifically methylates the N7 position of guanine in position 527 of 16S rRNA.</text>
</comment>
<evidence type="ECO:0000256" key="1">
    <source>
        <dbReference type="ARBA" id="ARBA00022490"/>
    </source>
</evidence>
<evidence type="ECO:0000256" key="6">
    <source>
        <dbReference type="HAMAP-Rule" id="MF_00074"/>
    </source>
</evidence>
<feature type="binding site" evidence="6">
    <location>
        <position position="148"/>
    </location>
    <ligand>
        <name>S-adenosyl-L-methionine</name>
        <dbReference type="ChEBI" id="CHEBI:59789"/>
    </ligand>
</feature>
<evidence type="ECO:0000256" key="2">
    <source>
        <dbReference type="ARBA" id="ARBA00022552"/>
    </source>
</evidence>